<keyword evidence="3 11" id="KW-0813">Transport</keyword>
<evidence type="ECO:0000256" key="11">
    <source>
        <dbReference type="PROSITE-ProRule" id="PRU01360"/>
    </source>
</evidence>
<keyword evidence="4 11" id="KW-1134">Transmembrane beta strand</keyword>
<dbReference type="CDD" id="cd01347">
    <property type="entry name" value="ligand_gated_channel"/>
    <property type="match status" value="1"/>
</dbReference>
<evidence type="ECO:0000259" key="16">
    <source>
        <dbReference type="Pfam" id="PF00593"/>
    </source>
</evidence>
<dbReference type="EMBL" id="JARRAF010000015">
    <property type="protein sequence ID" value="MDK2125150.1"/>
    <property type="molecule type" value="Genomic_DNA"/>
</dbReference>
<keyword evidence="8 11" id="KW-0472">Membrane</keyword>
<dbReference type="RefSeq" id="WP_284101462.1">
    <property type="nucleotide sequence ID" value="NZ_JARRAF010000015.1"/>
</dbReference>
<evidence type="ECO:0000256" key="1">
    <source>
        <dbReference type="ARBA" id="ARBA00004571"/>
    </source>
</evidence>
<dbReference type="PANTHER" id="PTHR30069">
    <property type="entry name" value="TONB-DEPENDENT OUTER MEMBRANE RECEPTOR"/>
    <property type="match status" value="1"/>
</dbReference>
<feature type="short sequence motif" description="TonB C-terminal box" evidence="12">
    <location>
        <begin position="631"/>
        <end position="648"/>
    </location>
</feature>
<dbReference type="InterPro" id="IPR010917">
    <property type="entry name" value="TonB_rcpt_CS"/>
</dbReference>
<keyword evidence="10 11" id="KW-0998">Cell outer membrane</keyword>
<evidence type="ECO:0000256" key="12">
    <source>
        <dbReference type="PROSITE-ProRule" id="PRU10144"/>
    </source>
</evidence>
<evidence type="ECO:0000256" key="3">
    <source>
        <dbReference type="ARBA" id="ARBA00022448"/>
    </source>
</evidence>
<dbReference type="InterPro" id="IPR037066">
    <property type="entry name" value="Plug_dom_sf"/>
</dbReference>
<comment type="caution">
    <text evidence="18">The sequence shown here is derived from an EMBL/GenBank/DDBJ whole genome shotgun (WGS) entry which is preliminary data.</text>
</comment>
<keyword evidence="7 13" id="KW-0798">TonB box</keyword>
<evidence type="ECO:0000256" key="14">
    <source>
        <dbReference type="SAM" id="MobiDB-lite"/>
    </source>
</evidence>
<dbReference type="Proteomes" id="UP001172778">
    <property type="component" value="Unassembled WGS sequence"/>
</dbReference>
<evidence type="ECO:0000256" key="10">
    <source>
        <dbReference type="ARBA" id="ARBA00023237"/>
    </source>
</evidence>
<keyword evidence="6 15" id="KW-0732">Signal</keyword>
<gene>
    <name evidence="18" type="ORF">PZA18_13930</name>
</gene>
<comment type="similarity">
    <text evidence="2 11 13">Belongs to the TonB-dependent receptor family.</text>
</comment>
<evidence type="ECO:0000256" key="4">
    <source>
        <dbReference type="ARBA" id="ARBA00022452"/>
    </source>
</evidence>
<feature type="domain" description="TonB-dependent receptor plug" evidence="17">
    <location>
        <begin position="54"/>
        <end position="151"/>
    </location>
</feature>
<name>A0ABT7DYL0_9NEIS</name>
<dbReference type="Gene3D" id="2.40.170.20">
    <property type="entry name" value="TonB-dependent receptor, beta-barrel domain"/>
    <property type="match status" value="1"/>
</dbReference>
<keyword evidence="19" id="KW-1185">Reference proteome</keyword>
<dbReference type="Pfam" id="PF07715">
    <property type="entry name" value="Plug"/>
    <property type="match status" value="1"/>
</dbReference>
<dbReference type="SUPFAM" id="SSF56935">
    <property type="entry name" value="Porins"/>
    <property type="match status" value="1"/>
</dbReference>
<feature type="domain" description="TonB-dependent receptor-like beta-barrel" evidence="16">
    <location>
        <begin position="235"/>
        <end position="610"/>
    </location>
</feature>
<dbReference type="PROSITE" id="PS52016">
    <property type="entry name" value="TONB_DEPENDENT_REC_3"/>
    <property type="match status" value="1"/>
</dbReference>
<dbReference type="InterPro" id="IPR012910">
    <property type="entry name" value="Plug_dom"/>
</dbReference>
<dbReference type="PROSITE" id="PS01156">
    <property type="entry name" value="TONB_DEPENDENT_REC_2"/>
    <property type="match status" value="1"/>
</dbReference>
<evidence type="ECO:0000256" key="15">
    <source>
        <dbReference type="SAM" id="SignalP"/>
    </source>
</evidence>
<dbReference type="Gene3D" id="2.170.130.10">
    <property type="entry name" value="TonB-dependent receptor, plug domain"/>
    <property type="match status" value="1"/>
</dbReference>
<evidence type="ECO:0000259" key="17">
    <source>
        <dbReference type="Pfam" id="PF07715"/>
    </source>
</evidence>
<accession>A0ABT7DYL0</accession>
<feature type="signal peptide" evidence="15">
    <location>
        <begin position="1"/>
        <end position="31"/>
    </location>
</feature>
<feature type="region of interest" description="Disordered" evidence="14">
    <location>
        <begin position="249"/>
        <end position="276"/>
    </location>
</feature>
<dbReference type="InterPro" id="IPR000531">
    <property type="entry name" value="Beta-barrel_TonB"/>
</dbReference>
<evidence type="ECO:0000256" key="6">
    <source>
        <dbReference type="ARBA" id="ARBA00022729"/>
    </source>
</evidence>
<evidence type="ECO:0000256" key="13">
    <source>
        <dbReference type="RuleBase" id="RU003357"/>
    </source>
</evidence>
<evidence type="ECO:0000256" key="8">
    <source>
        <dbReference type="ARBA" id="ARBA00023136"/>
    </source>
</evidence>
<keyword evidence="5 11" id="KW-0812">Transmembrane</keyword>
<evidence type="ECO:0000256" key="2">
    <source>
        <dbReference type="ARBA" id="ARBA00009810"/>
    </source>
</evidence>
<evidence type="ECO:0000256" key="9">
    <source>
        <dbReference type="ARBA" id="ARBA00023170"/>
    </source>
</evidence>
<dbReference type="PANTHER" id="PTHR30069:SF41">
    <property type="entry name" value="HEME_HEMOPEXIN UTILIZATION PROTEIN C"/>
    <property type="match status" value="1"/>
</dbReference>
<protein>
    <submittedName>
        <fullName evidence="18">TonB-dependent receptor</fullName>
    </submittedName>
</protein>
<reference evidence="18" key="1">
    <citation type="submission" date="2023-03" db="EMBL/GenBank/DDBJ databases">
        <title>Chitinimonas shenzhenensis gen. nov., sp. nov., a novel member of family Burkholderiaceae isolated from activated sludge collected in Shen Zhen, China.</title>
        <authorList>
            <person name="Wang X."/>
        </authorList>
    </citation>
    <scope>NUCLEOTIDE SEQUENCE</scope>
    <source>
        <strain evidence="18">DQS-5</strain>
    </source>
</reference>
<dbReference type="InterPro" id="IPR036942">
    <property type="entry name" value="Beta-barrel_TonB_sf"/>
</dbReference>
<evidence type="ECO:0000313" key="18">
    <source>
        <dbReference type="EMBL" id="MDK2125150.1"/>
    </source>
</evidence>
<organism evidence="18 19">
    <name type="scientific">Parachitinimonas caeni</name>
    <dbReference type="NCBI Taxonomy" id="3031301"/>
    <lineage>
        <taxon>Bacteria</taxon>
        <taxon>Pseudomonadati</taxon>
        <taxon>Pseudomonadota</taxon>
        <taxon>Betaproteobacteria</taxon>
        <taxon>Neisseriales</taxon>
        <taxon>Chitinibacteraceae</taxon>
        <taxon>Parachitinimonas</taxon>
    </lineage>
</organism>
<evidence type="ECO:0000256" key="7">
    <source>
        <dbReference type="ARBA" id="ARBA00023077"/>
    </source>
</evidence>
<dbReference type="InterPro" id="IPR039426">
    <property type="entry name" value="TonB-dep_rcpt-like"/>
</dbReference>
<sequence length="648" mass="70895">MSHRPNPNRSRLLPLPVTLAVALALSAVAQAEVVKETEQLDPVLVSAKRGKDTNTVVRSSRIDVEQATSLRDIFKQTPEVNVAGGLGVAQKLYVRGIGERMLAVTIDGAAQPESAYHHTGQVMIEPELLKRVEIEAGTGAATAGPGALAGALRLTTKSADDLLAPGQKVGALVKAGYQDASAGTKGSATVFGRLGEQFGIVASLTKLDTENYRDGNGDDVANSATEANSAFVKFNGKFDAHQFALAHEKHDDEGLRNKRTNLLPSPFNPTERQRTERTSTTFNYGYDAGNDLIKLHLTAYDNENSVRLAMGKKNEEKDGTRSHGFTLGNVSQLANHKLSYGLDYRRDTGYANVPGKSIKDETAGVTGLYLQDDMALTEQWSIGLGVRYDRFTYTDAKDQTFDSNGFSPSASVAFAPIEGLTMRLTHARALRGVGIVEPFLKAFQDNDRQIDPEKARNTELAVQWQSGAWRANGSVFRQNIDHYIGYDDFRDNMGNVTVDGYNASVGFLQGPWSASLGVSYARPKLNDQPLADSDALLLGNATGRIWVNQLDYHLSAWHLKLGWTGRYVEKLTHVPQGVGSKPGYQVHDVYARWLPTGKDNLNLTLTVKNLFDRQFYDQGSFGYHPRWGKVAGLPEPGRDVRVSVAYKF</sequence>
<feature type="chain" id="PRO_5047099070" evidence="15">
    <location>
        <begin position="32"/>
        <end position="648"/>
    </location>
</feature>
<dbReference type="Pfam" id="PF00593">
    <property type="entry name" value="TonB_dep_Rec_b-barrel"/>
    <property type="match status" value="1"/>
</dbReference>
<proteinExistence type="inferred from homology"/>
<comment type="subcellular location">
    <subcellularLocation>
        <location evidence="1 11">Cell outer membrane</location>
        <topology evidence="1 11">Multi-pass membrane protein</topology>
    </subcellularLocation>
</comment>
<keyword evidence="9 18" id="KW-0675">Receptor</keyword>
<evidence type="ECO:0000256" key="5">
    <source>
        <dbReference type="ARBA" id="ARBA00022692"/>
    </source>
</evidence>
<evidence type="ECO:0000313" key="19">
    <source>
        <dbReference type="Proteomes" id="UP001172778"/>
    </source>
</evidence>